<evidence type="ECO:0000313" key="6">
    <source>
        <dbReference type="Proteomes" id="UP000192391"/>
    </source>
</evidence>
<dbReference type="InterPro" id="IPR002930">
    <property type="entry name" value="GCV_H"/>
</dbReference>
<dbReference type="Gene3D" id="2.40.50.100">
    <property type="match status" value="1"/>
</dbReference>
<dbReference type="InterPro" id="IPR011053">
    <property type="entry name" value="Single_hybrid_motif"/>
</dbReference>
<dbReference type="InterPro" id="IPR014958">
    <property type="entry name" value="DGC"/>
</dbReference>
<feature type="domain" description="Lipoyl-binding" evidence="4">
    <location>
        <begin position="170"/>
        <end position="252"/>
    </location>
</feature>
<evidence type="ECO:0000256" key="1">
    <source>
        <dbReference type="ARBA" id="ARBA00009249"/>
    </source>
</evidence>
<gene>
    <name evidence="5" type="ORF">B2M23_04290</name>
</gene>
<dbReference type="InterPro" id="IPR017453">
    <property type="entry name" value="GCV_H_sub"/>
</dbReference>
<feature type="modified residue" description="N6-lipoyllysine" evidence="3">
    <location>
        <position position="211"/>
    </location>
</feature>
<dbReference type="KEGG" id="elim:B2M23_04290"/>
<evidence type="ECO:0000259" key="4">
    <source>
        <dbReference type="PROSITE" id="PS50968"/>
    </source>
</evidence>
<dbReference type="RefSeq" id="WP_038351945.1">
    <property type="nucleotide sequence ID" value="NZ_CP019962.1"/>
</dbReference>
<dbReference type="Pfam" id="PF08859">
    <property type="entry name" value="DGC"/>
    <property type="match status" value="1"/>
</dbReference>
<dbReference type="EMBL" id="CP019962">
    <property type="protein sequence ID" value="ARD64805.1"/>
    <property type="molecule type" value="Genomic_DNA"/>
</dbReference>
<dbReference type="InterPro" id="IPR000089">
    <property type="entry name" value="Biotin_lipoyl"/>
</dbReference>
<dbReference type="GO" id="GO:0005960">
    <property type="term" value="C:glycine cleavage complex"/>
    <property type="evidence" value="ECO:0007669"/>
    <property type="project" value="InterPro"/>
</dbReference>
<dbReference type="Proteomes" id="UP000192391">
    <property type="component" value="Chromosome"/>
</dbReference>
<dbReference type="NCBIfam" id="TIGR00527">
    <property type="entry name" value="gcvH"/>
    <property type="match status" value="1"/>
</dbReference>
<dbReference type="InterPro" id="IPR003016">
    <property type="entry name" value="2-oxoA_DH_lipoyl-BS"/>
</dbReference>
<organism evidence="5 6">
    <name type="scientific">Eubacterium limosum</name>
    <dbReference type="NCBI Taxonomy" id="1736"/>
    <lineage>
        <taxon>Bacteria</taxon>
        <taxon>Bacillati</taxon>
        <taxon>Bacillota</taxon>
        <taxon>Clostridia</taxon>
        <taxon>Eubacteriales</taxon>
        <taxon>Eubacteriaceae</taxon>
        <taxon>Eubacterium</taxon>
    </lineage>
</organism>
<name>A0AAC9QS84_EUBLI</name>
<keyword evidence="2 3" id="KW-0450">Lipoyl</keyword>
<dbReference type="GO" id="GO:0005737">
    <property type="term" value="C:cytoplasm"/>
    <property type="evidence" value="ECO:0007669"/>
    <property type="project" value="TreeGrafter"/>
</dbReference>
<reference evidence="6" key="1">
    <citation type="journal article" date="2017" name="Sci. Rep.">
        <title>Determination of the Genome and Primary Transcriptome of Syngas Fermenting Eubacterium limosum ATCC 8486.</title>
        <authorList>
            <person name="Song Y."/>
            <person name="Shin J."/>
            <person name="Jeong Y."/>
            <person name="Jin S."/>
            <person name="Lee J.K."/>
            <person name="Kim D.R."/>
            <person name="Kim S.C."/>
            <person name="Cho S."/>
            <person name="Cho B.K."/>
        </authorList>
    </citation>
    <scope>NUCLEOTIDE SEQUENCE [LARGE SCALE GENOMIC DNA]</scope>
    <source>
        <strain evidence="6">ATCC 8486</strain>
    </source>
</reference>
<dbReference type="Pfam" id="PF01597">
    <property type="entry name" value="GCV_H"/>
    <property type="match status" value="1"/>
</dbReference>
<evidence type="ECO:0000313" key="5">
    <source>
        <dbReference type="EMBL" id="ARD64805.1"/>
    </source>
</evidence>
<comment type="similarity">
    <text evidence="1">Belongs to the GcvH family.</text>
</comment>
<proteinExistence type="inferred from homology"/>
<evidence type="ECO:0000256" key="2">
    <source>
        <dbReference type="ARBA" id="ARBA00022823"/>
    </source>
</evidence>
<dbReference type="PROSITE" id="PS00189">
    <property type="entry name" value="LIPOYL"/>
    <property type="match status" value="1"/>
</dbReference>
<dbReference type="GO" id="GO:0019464">
    <property type="term" value="P:glycine decarboxylation via glycine cleavage system"/>
    <property type="evidence" value="ECO:0007669"/>
    <property type="project" value="InterPro"/>
</dbReference>
<dbReference type="SUPFAM" id="SSF51230">
    <property type="entry name" value="Single hybrid motif"/>
    <property type="match status" value="1"/>
</dbReference>
<dbReference type="GO" id="GO:0009249">
    <property type="term" value="P:protein lipoylation"/>
    <property type="evidence" value="ECO:0007669"/>
    <property type="project" value="TreeGrafter"/>
</dbReference>
<dbReference type="InterPro" id="IPR033753">
    <property type="entry name" value="GCV_H/Fam206"/>
</dbReference>
<dbReference type="PANTHER" id="PTHR11715">
    <property type="entry name" value="GLYCINE CLEAVAGE SYSTEM H PROTEIN"/>
    <property type="match status" value="1"/>
</dbReference>
<dbReference type="PROSITE" id="PS50968">
    <property type="entry name" value="BIOTINYL_LIPOYL"/>
    <property type="match status" value="1"/>
</dbReference>
<dbReference type="NCBIfam" id="NF002270">
    <property type="entry name" value="PRK01202.1"/>
    <property type="match status" value="1"/>
</dbReference>
<evidence type="ECO:0000256" key="3">
    <source>
        <dbReference type="PIRSR" id="PIRSR617453-50"/>
    </source>
</evidence>
<sequence>MEKDFCILPCNGLDKFAGSLTREVALEILEEGNHELICPVLYHAAQKRYNKILEEKPLLVIDGCNTRCASKLASENNLKVTERINVSEKAKDAGLSLGDYLEIDEELKDFINGIVEDFQAKPEEGEQSVFVMPQAVDYASFSKGKFVFKVPKEAYYFNENDCWVFIENGFARVGVTDFVQQNLSDILFVDFPEIGREIEQFDDVGSVESGKSIFELVSPVSGIVTAINDVLEEEPERVNESPYEKGWIAEIKLTDWDEDIEMLISYEEYFEIMKKKVEEINE</sequence>
<protein>
    <submittedName>
        <fullName evidence="5">Glycine cleavage system protein H</fullName>
    </submittedName>
</protein>
<dbReference type="PANTHER" id="PTHR11715:SF3">
    <property type="entry name" value="GLYCINE CLEAVAGE SYSTEM H PROTEIN-RELATED"/>
    <property type="match status" value="1"/>
</dbReference>
<dbReference type="AlphaFoldDB" id="A0AAC9QS84"/>
<accession>A0AAC9QS84</accession>
<dbReference type="CDD" id="cd06848">
    <property type="entry name" value="GCS_H"/>
    <property type="match status" value="1"/>
</dbReference>